<keyword evidence="2" id="KW-0472">Membrane</keyword>
<feature type="transmembrane region" description="Helical" evidence="2">
    <location>
        <begin position="240"/>
        <end position="257"/>
    </location>
</feature>
<keyword evidence="2" id="KW-0812">Transmembrane</keyword>
<dbReference type="AlphaFoldDB" id="A0A2N6T2Y1"/>
<comment type="caution">
    <text evidence="3">The sequence shown here is derived from an EMBL/GenBank/DDBJ whole genome shotgun (WGS) entry which is preliminary data.</text>
</comment>
<feature type="transmembrane region" description="Helical" evidence="2">
    <location>
        <begin position="263"/>
        <end position="284"/>
    </location>
</feature>
<proteinExistence type="predicted"/>
<feature type="compositionally biased region" description="Basic and acidic residues" evidence="1">
    <location>
        <begin position="119"/>
        <end position="131"/>
    </location>
</feature>
<accession>A0A2N6T2Y1</accession>
<organism evidence="3 4">
    <name type="scientific">Corynebacterium tuscaniense</name>
    <dbReference type="NCBI Taxonomy" id="302449"/>
    <lineage>
        <taxon>Bacteria</taxon>
        <taxon>Bacillati</taxon>
        <taxon>Actinomycetota</taxon>
        <taxon>Actinomycetes</taxon>
        <taxon>Mycobacteriales</taxon>
        <taxon>Corynebacteriaceae</taxon>
        <taxon>Corynebacterium</taxon>
    </lineage>
</organism>
<evidence type="ECO:0000256" key="2">
    <source>
        <dbReference type="SAM" id="Phobius"/>
    </source>
</evidence>
<reference evidence="3 4" key="1">
    <citation type="submission" date="2017-09" db="EMBL/GenBank/DDBJ databases">
        <title>Bacterial strain isolated from the female urinary microbiota.</title>
        <authorList>
            <person name="Thomas-White K."/>
            <person name="Kumar N."/>
            <person name="Forster S."/>
            <person name="Putonti C."/>
            <person name="Lawley T."/>
            <person name="Wolfe A.J."/>
        </authorList>
    </citation>
    <scope>NUCLEOTIDE SEQUENCE [LARGE SCALE GENOMIC DNA]</scope>
    <source>
        <strain evidence="3 4">UMB0792</strain>
    </source>
</reference>
<dbReference type="NCBIfam" id="NF045516">
    <property type="entry name" value="GlpR"/>
    <property type="match status" value="1"/>
</dbReference>
<protein>
    <submittedName>
        <fullName evidence="3">Uncharacterized protein</fullName>
    </submittedName>
</protein>
<sequence length="358" mass="39240">MSGSLSLIIVLIVVVWAIVLAPMVLGDSKPIRRSGEGFDETRVLHEGGTAALQTRRRPRVTAADIHHHDEVDDYEVVVPEEESTEAVLIDDSSATPAWKKLFIRSNIVDAVPAEEPVEDSSKDRAKERAEEPAEAVDAGVELDTELGEAEGISAEYDYDDSYLAPEDFGYATVVNIAEAEVVSEDTAKDSVESVVEDKTDDVVEDLDEATLARASRGRGGWTPDVEKRARADRLRRRERTMLGLITITGVAFIYALITGGWAWLAPLAAGALLVWYMAAVRSLVNQERALRERRLRQLRRARLGVVSSDEGAPLPAHMRRPGAVIVELDDESADFANLPEFSGDGFDVHGPERVRESA</sequence>
<keyword evidence="4" id="KW-1185">Reference proteome</keyword>
<keyword evidence="2" id="KW-1133">Transmembrane helix</keyword>
<gene>
    <name evidence="3" type="ORF">CJ203_09615</name>
</gene>
<dbReference type="EMBL" id="PNHG01000018">
    <property type="protein sequence ID" value="PMC63698.1"/>
    <property type="molecule type" value="Genomic_DNA"/>
</dbReference>
<dbReference type="Proteomes" id="UP000235836">
    <property type="component" value="Unassembled WGS sequence"/>
</dbReference>
<name>A0A2N6T2Y1_9CORY</name>
<evidence type="ECO:0000313" key="3">
    <source>
        <dbReference type="EMBL" id="PMC63698.1"/>
    </source>
</evidence>
<feature type="transmembrane region" description="Helical" evidence="2">
    <location>
        <begin position="6"/>
        <end position="25"/>
    </location>
</feature>
<dbReference type="InterPro" id="IPR053779">
    <property type="entry name" value="GlpR"/>
</dbReference>
<evidence type="ECO:0000256" key="1">
    <source>
        <dbReference type="SAM" id="MobiDB-lite"/>
    </source>
</evidence>
<dbReference type="RefSeq" id="WP_102724425.1">
    <property type="nucleotide sequence ID" value="NZ_PNHG01000018.1"/>
</dbReference>
<feature type="region of interest" description="Disordered" evidence="1">
    <location>
        <begin position="113"/>
        <end position="137"/>
    </location>
</feature>
<evidence type="ECO:0000313" key="4">
    <source>
        <dbReference type="Proteomes" id="UP000235836"/>
    </source>
</evidence>